<keyword evidence="2" id="KW-1185">Reference proteome</keyword>
<evidence type="ECO:0000313" key="1">
    <source>
        <dbReference type="EMBL" id="MFM9329408.1"/>
    </source>
</evidence>
<dbReference type="EMBL" id="JBJURJ010000008">
    <property type="protein sequence ID" value="MFM9329408.1"/>
    <property type="molecule type" value="Genomic_DNA"/>
</dbReference>
<gene>
    <name evidence="1" type="ORF">ACI1P1_14035</name>
</gene>
<comment type="caution">
    <text evidence="1">The sequence shown here is derived from an EMBL/GenBank/DDBJ whole genome shotgun (WGS) entry which is preliminary data.</text>
</comment>
<evidence type="ECO:0000313" key="2">
    <source>
        <dbReference type="Proteomes" id="UP001631969"/>
    </source>
</evidence>
<accession>A0ACC7NXI7</accession>
<proteinExistence type="predicted"/>
<name>A0ACC7NXI7_9BACL</name>
<organism evidence="1 2">
    <name type="scientific">Paenibacillus mesotrionivorans</name>
    <dbReference type="NCBI Taxonomy" id="3160968"/>
    <lineage>
        <taxon>Bacteria</taxon>
        <taxon>Bacillati</taxon>
        <taxon>Bacillota</taxon>
        <taxon>Bacilli</taxon>
        <taxon>Bacillales</taxon>
        <taxon>Paenibacillaceae</taxon>
        <taxon>Paenibacillus</taxon>
    </lineage>
</organism>
<protein>
    <submittedName>
        <fullName evidence="1">Uncharacterized protein</fullName>
    </submittedName>
</protein>
<dbReference type="Proteomes" id="UP001631969">
    <property type="component" value="Unassembled WGS sequence"/>
</dbReference>
<reference evidence="1" key="1">
    <citation type="submission" date="2024-12" db="EMBL/GenBank/DDBJ databases">
        <authorList>
            <person name="Wu N."/>
        </authorList>
    </citation>
    <scope>NUCLEOTIDE SEQUENCE</scope>
    <source>
        <strain evidence="1">P15</strain>
    </source>
</reference>
<sequence>MMKLIDLRRLGQAGIPVLTRDLDSRKKKLLVARRTEQIGQEQN</sequence>